<evidence type="ECO:0000256" key="2">
    <source>
        <dbReference type="ARBA" id="ARBA00022552"/>
    </source>
</evidence>
<dbReference type="GO" id="GO:0005829">
    <property type="term" value="C:cytosol"/>
    <property type="evidence" value="ECO:0007669"/>
    <property type="project" value="TreeGrafter"/>
</dbReference>
<dbReference type="OrthoDB" id="9808773at2"/>
<dbReference type="SUPFAM" id="SSF53335">
    <property type="entry name" value="S-adenosyl-L-methionine-dependent methyltransferases"/>
    <property type="match status" value="1"/>
</dbReference>
<organism evidence="7 8">
    <name type="scientific">Gemmobacter lutimaris</name>
    <dbReference type="NCBI Taxonomy" id="2306023"/>
    <lineage>
        <taxon>Bacteria</taxon>
        <taxon>Pseudomonadati</taxon>
        <taxon>Pseudomonadota</taxon>
        <taxon>Alphaproteobacteria</taxon>
        <taxon>Rhodobacterales</taxon>
        <taxon>Paracoccaceae</taxon>
        <taxon>Gemmobacter</taxon>
    </lineage>
</organism>
<keyword evidence="5 6" id="KW-0949">S-adenosyl-L-methionine</keyword>
<name>A0A398BPV2_9RHOB</name>
<evidence type="ECO:0000313" key="8">
    <source>
        <dbReference type="Proteomes" id="UP000266649"/>
    </source>
</evidence>
<comment type="function">
    <text evidence="6">Specifically methylates the N7 position of guanine in position 527 of 16S rRNA.</text>
</comment>
<dbReference type="GO" id="GO:0070043">
    <property type="term" value="F:rRNA (guanine-N7-)-methyltransferase activity"/>
    <property type="evidence" value="ECO:0007669"/>
    <property type="project" value="UniProtKB-UniRule"/>
</dbReference>
<dbReference type="PANTHER" id="PTHR31760:SF0">
    <property type="entry name" value="S-ADENOSYL-L-METHIONINE-DEPENDENT METHYLTRANSFERASES SUPERFAMILY PROTEIN"/>
    <property type="match status" value="1"/>
</dbReference>
<dbReference type="EC" id="2.1.1.170" evidence="6"/>
<evidence type="ECO:0000256" key="1">
    <source>
        <dbReference type="ARBA" id="ARBA00022490"/>
    </source>
</evidence>
<protein>
    <recommendedName>
        <fullName evidence="6">Ribosomal RNA small subunit methyltransferase G</fullName>
        <ecNumber evidence="6">2.1.1.170</ecNumber>
    </recommendedName>
    <alternativeName>
        <fullName evidence="6">16S rRNA 7-methylguanosine methyltransferase</fullName>
        <shortName evidence="6">16S rRNA m7G methyltransferase</shortName>
    </alternativeName>
</protein>
<dbReference type="NCBIfam" id="TIGR00138">
    <property type="entry name" value="rsmG_gidB"/>
    <property type="match status" value="1"/>
</dbReference>
<accession>A0A398BPV2</accession>
<dbReference type="EMBL" id="QXXQ01000009">
    <property type="protein sequence ID" value="RID90931.1"/>
    <property type="molecule type" value="Genomic_DNA"/>
</dbReference>
<comment type="subcellular location">
    <subcellularLocation>
        <location evidence="6">Cytoplasm</location>
    </subcellularLocation>
</comment>
<feature type="binding site" evidence="6">
    <location>
        <position position="51"/>
    </location>
    <ligand>
        <name>S-adenosyl-L-methionine</name>
        <dbReference type="ChEBI" id="CHEBI:59789"/>
    </ligand>
</feature>
<dbReference type="Pfam" id="PF02527">
    <property type="entry name" value="GidB"/>
    <property type="match status" value="1"/>
</dbReference>
<comment type="caution">
    <text evidence="6">Lacks conserved residue(s) required for the propagation of feature annotation.</text>
</comment>
<dbReference type="HAMAP" id="MF_00074">
    <property type="entry name" value="16SrRNA_methyltr_G"/>
    <property type="match status" value="1"/>
</dbReference>
<dbReference type="InterPro" id="IPR029063">
    <property type="entry name" value="SAM-dependent_MTases_sf"/>
</dbReference>
<evidence type="ECO:0000313" key="7">
    <source>
        <dbReference type="EMBL" id="RID90931.1"/>
    </source>
</evidence>
<dbReference type="PANTHER" id="PTHR31760">
    <property type="entry name" value="S-ADENOSYL-L-METHIONINE-DEPENDENT METHYLTRANSFERASES SUPERFAMILY PROTEIN"/>
    <property type="match status" value="1"/>
</dbReference>
<keyword evidence="1 6" id="KW-0963">Cytoplasm</keyword>
<dbReference type="InterPro" id="IPR003682">
    <property type="entry name" value="rRNA_ssu_MeTfrase_G"/>
</dbReference>
<keyword evidence="3 6" id="KW-0489">Methyltransferase</keyword>
<keyword evidence="8" id="KW-1185">Reference proteome</keyword>
<keyword evidence="4 6" id="KW-0808">Transferase</keyword>
<evidence type="ECO:0000256" key="3">
    <source>
        <dbReference type="ARBA" id="ARBA00022603"/>
    </source>
</evidence>
<evidence type="ECO:0000256" key="4">
    <source>
        <dbReference type="ARBA" id="ARBA00022679"/>
    </source>
</evidence>
<dbReference type="AlphaFoldDB" id="A0A398BPV2"/>
<comment type="catalytic activity">
    <reaction evidence="6">
        <text>guanosine(527) in 16S rRNA + S-adenosyl-L-methionine = N(7)-methylguanosine(527) in 16S rRNA + S-adenosyl-L-homocysteine</text>
        <dbReference type="Rhea" id="RHEA:42732"/>
        <dbReference type="Rhea" id="RHEA-COMP:10209"/>
        <dbReference type="Rhea" id="RHEA-COMP:10210"/>
        <dbReference type="ChEBI" id="CHEBI:57856"/>
        <dbReference type="ChEBI" id="CHEBI:59789"/>
        <dbReference type="ChEBI" id="CHEBI:74269"/>
        <dbReference type="ChEBI" id="CHEBI:74480"/>
        <dbReference type="EC" id="2.1.1.170"/>
    </reaction>
</comment>
<sequence length="181" mass="19753">MLEKWNKAINLVARGTISEIWSRHIADSAQLIKLLPASARRWVDIGSGGGLPGLVVAILSKDLEQSIAFDLVEADQRKATFLRQVVMELSLPVSIHSCRIADLPELKADVVSARALAPLTDLCGMAERLLGSGGIGVFPKGAMASQEIEVALQHWHFDLERFPSITSPNSEILKLSKIRHV</sequence>
<feature type="binding site" evidence="6">
    <location>
        <position position="46"/>
    </location>
    <ligand>
        <name>S-adenosyl-L-methionine</name>
        <dbReference type="ChEBI" id="CHEBI:59789"/>
    </ligand>
</feature>
<evidence type="ECO:0000256" key="6">
    <source>
        <dbReference type="HAMAP-Rule" id="MF_00074"/>
    </source>
</evidence>
<dbReference type="PIRSF" id="PIRSF003078">
    <property type="entry name" value="GidB"/>
    <property type="match status" value="1"/>
</dbReference>
<dbReference type="Gene3D" id="3.40.50.150">
    <property type="entry name" value="Vaccinia Virus protein VP39"/>
    <property type="match status" value="1"/>
</dbReference>
<comment type="caution">
    <text evidence="7">The sequence shown here is derived from an EMBL/GenBank/DDBJ whole genome shotgun (WGS) entry which is preliminary data.</text>
</comment>
<gene>
    <name evidence="6 7" type="primary">rsmG</name>
    <name evidence="7" type="ORF">D2N39_15165</name>
</gene>
<evidence type="ECO:0000256" key="5">
    <source>
        <dbReference type="ARBA" id="ARBA00022691"/>
    </source>
</evidence>
<dbReference type="Proteomes" id="UP000266649">
    <property type="component" value="Unassembled WGS sequence"/>
</dbReference>
<reference evidence="7 8" key="1">
    <citation type="submission" date="2018-09" db="EMBL/GenBank/DDBJ databases">
        <title>Gemmobacter lutimaris sp. nov., a marine bacterium isolated from tidal flat.</title>
        <authorList>
            <person name="Lee D.W."/>
            <person name="Yoo Y."/>
            <person name="Kim J.-J."/>
            <person name="Kim B.S."/>
        </authorList>
    </citation>
    <scope>NUCLEOTIDE SEQUENCE [LARGE SCALE GENOMIC DNA]</scope>
    <source>
        <strain evidence="7 8">YJ-T1-11</strain>
    </source>
</reference>
<comment type="similarity">
    <text evidence="6">Belongs to the methyltransferase superfamily. RNA methyltransferase RsmG family.</text>
</comment>
<keyword evidence="2 6" id="KW-0698">rRNA processing</keyword>
<proteinExistence type="inferred from homology"/>
<feature type="binding site" evidence="6">
    <location>
        <position position="114"/>
    </location>
    <ligand>
        <name>S-adenosyl-L-methionine</name>
        <dbReference type="ChEBI" id="CHEBI:59789"/>
    </ligand>
</feature>